<proteinExistence type="predicted"/>
<feature type="compositionally biased region" description="Basic residues" evidence="1">
    <location>
        <begin position="51"/>
        <end position="63"/>
    </location>
</feature>
<name>A0A160FTW0_9BURK</name>
<dbReference type="STRING" id="1804984.AYM40_28985"/>
<dbReference type="RefSeq" id="WP_063499526.1">
    <property type="nucleotide sequence ID" value="NZ_CP014579.1"/>
</dbReference>
<keyword evidence="2" id="KW-0732">Signal</keyword>
<keyword evidence="4" id="KW-1185">Reference proteome</keyword>
<feature type="compositionally biased region" description="Polar residues" evidence="1">
    <location>
        <begin position="29"/>
        <end position="45"/>
    </location>
</feature>
<evidence type="ECO:0000256" key="2">
    <source>
        <dbReference type="SAM" id="SignalP"/>
    </source>
</evidence>
<dbReference type="KEGG" id="buz:AYM40_28985"/>
<dbReference type="Proteomes" id="UP000076852">
    <property type="component" value="Chromosome 2"/>
</dbReference>
<gene>
    <name evidence="3" type="ORF">AYM40_28985</name>
</gene>
<accession>A0A160FTW0</accession>
<evidence type="ECO:0008006" key="5">
    <source>
        <dbReference type="Google" id="ProtNLM"/>
    </source>
</evidence>
<organism evidence="3 4">
    <name type="scientific">Paraburkholderia phytofirmans OLGA172</name>
    <dbReference type="NCBI Taxonomy" id="1417228"/>
    <lineage>
        <taxon>Bacteria</taxon>
        <taxon>Pseudomonadati</taxon>
        <taxon>Pseudomonadota</taxon>
        <taxon>Betaproteobacteria</taxon>
        <taxon>Burkholderiales</taxon>
        <taxon>Burkholderiaceae</taxon>
        <taxon>Paraburkholderia</taxon>
    </lineage>
</organism>
<evidence type="ECO:0000313" key="3">
    <source>
        <dbReference type="EMBL" id="ANB76286.1"/>
    </source>
</evidence>
<feature type="chain" id="PRO_5007814799" description="DUF4148 domain-containing protein" evidence="2">
    <location>
        <begin position="28"/>
        <end position="110"/>
    </location>
</feature>
<feature type="compositionally biased region" description="Basic and acidic residues" evidence="1">
    <location>
        <begin position="64"/>
        <end position="76"/>
    </location>
</feature>
<reference evidence="3 4" key="1">
    <citation type="journal article" date="2016" name="Gene">
        <title>PacBio SMRT assembly of a complex multi-replicon genome reveals chlorocatechol degradative operon in a region of genome plasticity.</title>
        <authorList>
            <person name="Ricker N."/>
            <person name="Shen S.Y."/>
            <person name="Goordial J."/>
            <person name="Jin S."/>
            <person name="Fulthorpe R.R."/>
        </authorList>
    </citation>
    <scope>NUCLEOTIDE SEQUENCE [LARGE SCALE GENOMIC DNA]</scope>
    <source>
        <strain evidence="3 4">OLGA172</strain>
    </source>
</reference>
<sequence length="110" mass="11527">MVQFRAVSAALVASLGLMLVDAPVAMAQQPASGDQASASISASTPKQVAKAQRKAARKARREKKNAELKALEKNGYRESGNQDNYPQNLMDAERKAAASKQAAPASASGQ</sequence>
<feature type="compositionally biased region" description="Low complexity" evidence="1">
    <location>
        <begin position="98"/>
        <end position="110"/>
    </location>
</feature>
<feature type="region of interest" description="Disordered" evidence="1">
    <location>
        <begin position="28"/>
        <end position="110"/>
    </location>
</feature>
<protein>
    <recommendedName>
        <fullName evidence="5">DUF4148 domain-containing protein</fullName>
    </recommendedName>
</protein>
<evidence type="ECO:0000256" key="1">
    <source>
        <dbReference type="SAM" id="MobiDB-lite"/>
    </source>
</evidence>
<feature type="signal peptide" evidence="2">
    <location>
        <begin position="1"/>
        <end position="27"/>
    </location>
</feature>
<dbReference type="AlphaFoldDB" id="A0A160FTW0"/>
<dbReference type="EMBL" id="CP014579">
    <property type="protein sequence ID" value="ANB76286.1"/>
    <property type="molecule type" value="Genomic_DNA"/>
</dbReference>
<evidence type="ECO:0000313" key="4">
    <source>
        <dbReference type="Proteomes" id="UP000076852"/>
    </source>
</evidence>